<sequence length="29" mass="3386">MLRLFAILSKATAILSETFTFLPPKNEWF</sequence>
<evidence type="ECO:0000313" key="1">
    <source>
        <dbReference type="EMBL" id="DAF64640.1"/>
    </source>
</evidence>
<organism evidence="1">
    <name type="scientific">Siphoviridae sp. ctamP19</name>
    <dbReference type="NCBI Taxonomy" id="2827896"/>
    <lineage>
        <taxon>Viruses</taxon>
        <taxon>Duplodnaviria</taxon>
        <taxon>Heunggongvirae</taxon>
        <taxon>Uroviricota</taxon>
        <taxon>Caudoviricetes</taxon>
    </lineage>
</organism>
<dbReference type="EMBL" id="BK032864">
    <property type="protein sequence ID" value="DAF64640.1"/>
    <property type="molecule type" value="Genomic_DNA"/>
</dbReference>
<protein>
    <submittedName>
        <fullName evidence="1">Uncharacterized protein</fullName>
    </submittedName>
</protein>
<reference evidence="1" key="1">
    <citation type="journal article" date="2021" name="Proc. Natl. Acad. Sci. U.S.A.">
        <title>A Catalog of Tens of Thousands of Viruses from Human Metagenomes Reveals Hidden Associations with Chronic Diseases.</title>
        <authorList>
            <person name="Tisza M.J."/>
            <person name="Buck C.B."/>
        </authorList>
    </citation>
    <scope>NUCLEOTIDE SEQUENCE</scope>
    <source>
        <strain evidence="1">CtamP19</strain>
    </source>
</reference>
<accession>A0A8S5TND1</accession>
<name>A0A8S5TND1_9CAUD</name>
<proteinExistence type="predicted"/>